<dbReference type="PANTHER" id="PTHR34187">
    <property type="entry name" value="FGR18P"/>
    <property type="match status" value="1"/>
</dbReference>
<proteinExistence type="predicted"/>
<evidence type="ECO:0000259" key="6">
    <source>
        <dbReference type="Pfam" id="PF02656"/>
    </source>
</evidence>
<organism evidence="7 8">
    <name type="scientific">Ascobolus immersus RN42</name>
    <dbReference type="NCBI Taxonomy" id="1160509"/>
    <lineage>
        <taxon>Eukaryota</taxon>
        <taxon>Fungi</taxon>
        <taxon>Dikarya</taxon>
        <taxon>Ascomycota</taxon>
        <taxon>Pezizomycotina</taxon>
        <taxon>Pezizomycetes</taxon>
        <taxon>Pezizales</taxon>
        <taxon>Ascobolaceae</taxon>
        <taxon>Ascobolus</taxon>
    </lineage>
</organism>
<name>A0A3N4HNN7_ASCIM</name>
<dbReference type="Pfam" id="PF02656">
    <property type="entry name" value="DUF202"/>
    <property type="match status" value="1"/>
</dbReference>
<dbReference type="OrthoDB" id="5525680at2759"/>
<feature type="transmembrane region" description="Helical" evidence="5">
    <location>
        <begin position="64"/>
        <end position="84"/>
    </location>
</feature>
<feature type="transmembrane region" description="Helical" evidence="5">
    <location>
        <begin position="140"/>
        <end position="161"/>
    </location>
</feature>
<dbReference type="AlphaFoldDB" id="A0A3N4HNN7"/>
<keyword evidence="8" id="KW-1185">Reference proteome</keyword>
<sequence length="167" mass="18370">MATEDALSGAERITAIFKPTPVPEDHDWHGRLLTASPFFSSLLFTNAGSTARDGCATERNFLSWLRLAIFLDVLGVAVMLSFHFKQEPTEVERRMAFPLGMIFWVLSFLSILAAAAQYFTNVMGYARQKASLGRGRLVKAIRVVLSLVVVCVFGTCITLLVTHASKG</sequence>
<protein>
    <recommendedName>
        <fullName evidence="6">DUF202 domain-containing protein</fullName>
    </recommendedName>
</protein>
<evidence type="ECO:0000256" key="4">
    <source>
        <dbReference type="ARBA" id="ARBA00023136"/>
    </source>
</evidence>
<keyword evidence="3 5" id="KW-1133">Transmembrane helix</keyword>
<dbReference type="InterPro" id="IPR052053">
    <property type="entry name" value="IM_YidH-like"/>
</dbReference>
<reference evidence="7 8" key="1">
    <citation type="journal article" date="2018" name="Nat. Ecol. Evol.">
        <title>Pezizomycetes genomes reveal the molecular basis of ectomycorrhizal truffle lifestyle.</title>
        <authorList>
            <person name="Murat C."/>
            <person name="Payen T."/>
            <person name="Noel B."/>
            <person name="Kuo A."/>
            <person name="Morin E."/>
            <person name="Chen J."/>
            <person name="Kohler A."/>
            <person name="Krizsan K."/>
            <person name="Balestrini R."/>
            <person name="Da Silva C."/>
            <person name="Montanini B."/>
            <person name="Hainaut M."/>
            <person name="Levati E."/>
            <person name="Barry K.W."/>
            <person name="Belfiori B."/>
            <person name="Cichocki N."/>
            <person name="Clum A."/>
            <person name="Dockter R.B."/>
            <person name="Fauchery L."/>
            <person name="Guy J."/>
            <person name="Iotti M."/>
            <person name="Le Tacon F."/>
            <person name="Lindquist E.A."/>
            <person name="Lipzen A."/>
            <person name="Malagnac F."/>
            <person name="Mello A."/>
            <person name="Molinier V."/>
            <person name="Miyauchi S."/>
            <person name="Poulain J."/>
            <person name="Riccioni C."/>
            <person name="Rubini A."/>
            <person name="Sitrit Y."/>
            <person name="Splivallo R."/>
            <person name="Traeger S."/>
            <person name="Wang M."/>
            <person name="Zifcakova L."/>
            <person name="Wipf D."/>
            <person name="Zambonelli A."/>
            <person name="Paolocci F."/>
            <person name="Nowrousian M."/>
            <person name="Ottonello S."/>
            <person name="Baldrian P."/>
            <person name="Spatafora J.W."/>
            <person name="Henrissat B."/>
            <person name="Nagy L.G."/>
            <person name="Aury J.M."/>
            <person name="Wincker P."/>
            <person name="Grigoriev I.V."/>
            <person name="Bonfante P."/>
            <person name="Martin F.M."/>
        </authorList>
    </citation>
    <scope>NUCLEOTIDE SEQUENCE [LARGE SCALE GENOMIC DNA]</scope>
    <source>
        <strain evidence="7 8">RN42</strain>
    </source>
</reference>
<dbReference type="PANTHER" id="PTHR34187:SF3">
    <property type="entry name" value="DUF DOMAIN PROTEIN (AFU_ORTHOLOGUE AFUA_6G11150)"/>
    <property type="match status" value="1"/>
</dbReference>
<dbReference type="EMBL" id="ML119763">
    <property type="protein sequence ID" value="RPA75453.1"/>
    <property type="molecule type" value="Genomic_DNA"/>
</dbReference>
<evidence type="ECO:0000256" key="1">
    <source>
        <dbReference type="ARBA" id="ARBA00004127"/>
    </source>
</evidence>
<dbReference type="Proteomes" id="UP000275078">
    <property type="component" value="Unassembled WGS sequence"/>
</dbReference>
<evidence type="ECO:0000313" key="8">
    <source>
        <dbReference type="Proteomes" id="UP000275078"/>
    </source>
</evidence>
<dbReference type="InterPro" id="IPR003807">
    <property type="entry name" value="DUF202"/>
</dbReference>
<comment type="subcellular location">
    <subcellularLocation>
        <location evidence="1">Endomembrane system</location>
        <topology evidence="1">Multi-pass membrane protein</topology>
    </subcellularLocation>
</comment>
<keyword evidence="4 5" id="KW-0472">Membrane</keyword>
<feature type="transmembrane region" description="Helical" evidence="5">
    <location>
        <begin position="96"/>
        <end position="119"/>
    </location>
</feature>
<evidence type="ECO:0000313" key="7">
    <source>
        <dbReference type="EMBL" id="RPA75453.1"/>
    </source>
</evidence>
<evidence type="ECO:0000256" key="3">
    <source>
        <dbReference type="ARBA" id="ARBA00022989"/>
    </source>
</evidence>
<gene>
    <name evidence="7" type="ORF">BJ508DRAFT_230110</name>
</gene>
<evidence type="ECO:0000256" key="2">
    <source>
        <dbReference type="ARBA" id="ARBA00022692"/>
    </source>
</evidence>
<feature type="domain" description="DUF202" evidence="6">
    <location>
        <begin position="52"/>
        <end position="121"/>
    </location>
</feature>
<keyword evidence="2 5" id="KW-0812">Transmembrane</keyword>
<evidence type="ECO:0000256" key="5">
    <source>
        <dbReference type="SAM" id="Phobius"/>
    </source>
</evidence>
<dbReference type="GO" id="GO:0012505">
    <property type="term" value="C:endomembrane system"/>
    <property type="evidence" value="ECO:0007669"/>
    <property type="project" value="UniProtKB-SubCell"/>
</dbReference>
<accession>A0A3N4HNN7</accession>